<gene>
    <name evidence="1" type="ORF">KIL84_000040</name>
</gene>
<proteinExistence type="predicted"/>
<protein>
    <submittedName>
        <fullName evidence="1">Uncharacterized protein</fullName>
    </submittedName>
</protein>
<keyword evidence="2" id="KW-1185">Reference proteome</keyword>
<comment type="caution">
    <text evidence="1">The sequence shown here is derived from an EMBL/GenBank/DDBJ whole genome shotgun (WGS) entry which is preliminary data.</text>
</comment>
<dbReference type="Proteomes" id="UP000827986">
    <property type="component" value="Unassembled WGS sequence"/>
</dbReference>
<organism evidence="1 2">
    <name type="scientific">Mauremys mutica</name>
    <name type="common">yellowpond turtle</name>
    <dbReference type="NCBI Taxonomy" id="74926"/>
    <lineage>
        <taxon>Eukaryota</taxon>
        <taxon>Metazoa</taxon>
        <taxon>Chordata</taxon>
        <taxon>Craniata</taxon>
        <taxon>Vertebrata</taxon>
        <taxon>Euteleostomi</taxon>
        <taxon>Archelosauria</taxon>
        <taxon>Testudinata</taxon>
        <taxon>Testudines</taxon>
        <taxon>Cryptodira</taxon>
        <taxon>Durocryptodira</taxon>
        <taxon>Testudinoidea</taxon>
        <taxon>Geoemydidae</taxon>
        <taxon>Geoemydinae</taxon>
        <taxon>Mauremys</taxon>
    </lineage>
</organism>
<name>A0A9D4B305_9SAUR</name>
<reference evidence="1" key="1">
    <citation type="submission" date="2021-09" db="EMBL/GenBank/DDBJ databases">
        <title>The genome of Mauremys mutica provides insights into the evolution of semi-aquatic lifestyle.</title>
        <authorList>
            <person name="Gong S."/>
            <person name="Gao Y."/>
        </authorList>
    </citation>
    <scope>NUCLEOTIDE SEQUENCE</scope>
    <source>
        <strain evidence="1">MM-2020</strain>
        <tissue evidence="1">Muscle</tissue>
    </source>
</reference>
<evidence type="ECO:0000313" key="2">
    <source>
        <dbReference type="Proteomes" id="UP000827986"/>
    </source>
</evidence>
<sequence>MDSCHYAPFSLGLELGAPVPGSASVSLCEYERMAVPGRLPPVKGADTLPPAWSARDGARAGLGISPTWSDCGNLGLRLEMAQCPVEGRGSPSPLLVGGSCRAPWTSL</sequence>
<accession>A0A9D4B305</accession>
<dbReference type="EMBL" id="JAHDVG010000473">
    <property type="protein sequence ID" value="KAH1178709.1"/>
    <property type="molecule type" value="Genomic_DNA"/>
</dbReference>
<dbReference type="AlphaFoldDB" id="A0A9D4B305"/>
<evidence type="ECO:0000313" key="1">
    <source>
        <dbReference type="EMBL" id="KAH1178709.1"/>
    </source>
</evidence>